<dbReference type="Pfam" id="PF03845">
    <property type="entry name" value="Spore_permease"/>
    <property type="match status" value="1"/>
</dbReference>
<dbReference type="GO" id="GO:0009847">
    <property type="term" value="P:spore germination"/>
    <property type="evidence" value="ECO:0007669"/>
    <property type="project" value="InterPro"/>
</dbReference>
<feature type="transmembrane region" description="Helical" evidence="8">
    <location>
        <begin position="148"/>
        <end position="165"/>
    </location>
</feature>
<keyword evidence="10" id="KW-1185">Reference proteome</keyword>
<dbReference type="RefSeq" id="WP_091484470.1">
    <property type="nucleotide sequence ID" value="NZ_FOTR01000008.1"/>
</dbReference>
<keyword evidence="3" id="KW-0813">Transport</keyword>
<dbReference type="PANTHER" id="PTHR34975:SF2">
    <property type="entry name" value="SPORE GERMINATION PROTEIN A2"/>
    <property type="match status" value="1"/>
</dbReference>
<feature type="transmembrane region" description="Helical" evidence="8">
    <location>
        <begin position="122"/>
        <end position="139"/>
    </location>
</feature>
<gene>
    <name evidence="9" type="ORF">SAMN04487943_108128</name>
</gene>
<feature type="transmembrane region" description="Helical" evidence="8">
    <location>
        <begin position="271"/>
        <end position="297"/>
    </location>
</feature>
<evidence type="ECO:0000313" key="10">
    <source>
        <dbReference type="Proteomes" id="UP000198565"/>
    </source>
</evidence>
<dbReference type="GO" id="GO:0016020">
    <property type="term" value="C:membrane"/>
    <property type="evidence" value="ECO:0007669"/>
    <property type="project" value="UniProtKB-SubCell"/>
</dbReference>
<dbReference type="NCBIfam" id="TIGR00912">
    <property type="entry name" value="2A0309"/>
    <property type="match status" value="1"/>
</dbReference>
<protein>
    <submittedName>
        <fullName evidence="9">Spore germination protein KB</fullName>
    </submittedName>
</protein>
<comment type="similarity">
    <text evidence="2">Belongs to the amino acid-polyamine-organocation (APC) superfamily. Spore germination protein (SGP) (TC 2.A.3.9) family.</text>
</comment>
<name>A0A1I4NDQ8_9BACI</name>
<feature type="transmembrane region" description="Helical" evidence="8">
    <location>
        <begin position="218"/>
        <end position="243"/>
    </location>
</feature>
<feature type="transmembrane region" description="Helical" evidence="8">
    <location>
        <begin position="336"/>
        <end position="358"/>
    </location>
</feature>
<dbReference type="Gene3D" id="1.20.1740.10">
    <property type="entry name" value="Amino acid/polyamine transporter I"/>
    <property type="match status" value="1"/>
</dbReference>
<feature type="transmembrane region" description="Helical" evidence="8">
    <location>
        <begin position="185"/>
        <end position="206"/>
    </location>
</feature>
<evidence type="ECO:0000256" key="2">
    <source>
        <dbReference type="ARBA" id="ARBA00007998"/>
    </source>
</evidence>
<dbReference type="OrthoDB" id="2078716at2"/>
<dbReference type="InterPro" id="IPR004761">
    <property type="entry name" value="Spore_GerAB"/>
</dbReference>
<evidence type="ECO:0000313" key="9">
    <source>
        <dbReference type="EMBL" id="SFM13420.1"/>
    </source>
</evidence>
<feature type="transmembrane region" description="Helical" evidence="8">
    <location>
        <begin position="309"/>
        <end position="330"/>
    </location>
</feature>
<reference evidence="10" key="1">
    <citation type="submission" date="2016-10" db="EMBL/GenBank/DDBJ databases">
        <authorList>
            <person name="Varghese N."/>
            <person name="Submissions S."/>
        </authorList>
    </citation>
    <scope>NUCLEOTIDE SEQUENCE [LARGE SCALE GENOMIC DNA]</scope>
    <source>
        <strain evidence="10">CGMCC 1.4250</strain>
    </source>
</reference>
<organism evidence="9 10">
    <name type="scientific">Gracilibacillus orientalis</name>
    <dbReference type="NCBI Taxonomy" id="334253"/>
    <lineage>
        <taxon>Bacteria</taxon>
        <taxon>Bacillati</taxon>
        <taxon>Bacillota</taxon>
        <taxon>Bacilli</taxon>
        <taxon>Bacillales</taxon>
        <taxon>Bacillaceae</taxon>
        <taxon>Gracilibacillus</taxon>
    </lineage>
</organism>
<dbReference type="STRING" id="334253.SAMN04487943_108128"/>
<keyword evidence="6 8" id="KW-1133">Transmembrane helix</keyword>
<evidence type="ECO:0000256" key="3">
    <source>
        <dbReference type="ARBA" id="ARBA00022448"/>
    </source>
</evidence>
<feature type="transmembrane region" description="Helical" evidence="8">
    <location>
        <begin position="41"/>
        <end position="62"/>
    </location>
</feature>
<dbReference type="AlphaFoldDB" id="A0A1I4NDQ8"/>
<comment type="subcellular location">
    <subcellularLocation>
        <location evidence="1">Membrane</location>
        <topology evidence="1">Multi-pass membrane protein</topology>
    </subcellularLocation>
</comment>
<keyword evidence="4" id="KW-0309">Germination</keyword>
<feature type="transmembrane region" description="Helical" evidence="8">
    <location>
        <begin position="82"/>
        <end position="102"/>
    </location>
</feature>
<evidence type="ECO:0000256" key="6">
    <source>
        <dbReference type="ARBA" id="ARBA00022989"/>
    </source>
</evidence>
<evidence type="ECO:0000256" key="8">
    <source>
        <dbReference type="SAM" id="Phobius"/>
    </source>
</evidence>
<dbReference type="EMBL" id="FOTR01000008">
    <property type="protein sequence ID" value="SFM13420.1"/>
    <property type="molecule type" value="Genomic_DNA"/>
</dbReference>
<feature type="transmembrane region" description="Helical" evidence="8">
    <location>
        <begin position="12"/>
        <end position="35"/>
    </location>
</feature>
<keyword evidence="7 8" id="KW-0472">Membrane</keyword>
<evidence type="ECO:0000256" key="1">
    <source>
        <dbReference type="ARBA" id="ARBA00004141"/>
    </source>
</evidence>
<proteinExistence type="inferred from homology"/>
<keyword evidence="5 8" id="KW-0812">Transmembrane</keyword>
<dbReference type="Proteomes" id="UP000198565">
    <property type="component" value="Unassembled WGS sequence"/>
</dbReference>
<dbReference type="PANTHER" id="PTHR34975">
    <property type="entry name" value="SPORE GERMINATION PROTEIN A2"/>
    <property type="match status" value="1"/>
</dbReference>
<evidence type="ECO:0000256" key="4">
    <source>
        <dbReference type="ARBA" id="ARBA00022544"/>
    </source>
</evidence>
<accession>A0A1I4NDQ8</accession>
<evidence type="ECO:0000256" key="7">
    <source>
        <dbReference type="ARBA" id="ARBA00023136"/>
    </source>
</evidence>
<evidence type="ECO:0000256" key="5">
    <source>
        <dbReference type="ARBA" id="ARBA00022692"/>
    </source>
</evidence>
<sequence>MHYNNHRISIHQFTILVIIYVIGDAILIMPSIIALEAEKDAWIAAVFSLVIGVIIVMVYYGISKISPNLTIIELNKKVMGKFIGTCISFLYLFYSFLYATVALREVGDFVTTEVLPDTPIEAIHILFLIIVLMATRLGLETIARCVEIFYPYIFLLLIIIIIPLIPEINLDNIQPAMEGGVQPIARASLTFITYPFVELVLFMMFFPYVNEKAKIKKNLFQGVLVGGILLVVFTTLTILVLGYEQTSRYMYPGYLLAQKINIGEFITRVEIVIAGIWFITIFFRITIYLYFTCHGLAQALNLKDYRSTVYPLGIIMFVLSLTISPNITYINEMSSIWPFYDFTIGLFLPALLVLVALIRKKFNGL</sequence>